<dbReference type="Proteomes" id="UP000078543">
    <property type="component" value="Unassembled WGS sequence"/>
</dbReference>
<proteinExistence type="predicted"/>
<organism evidence="1 2">
    <name type="scientific">Magnetospirillum moscoviense</name>
    <dbReference type="NCBI Taxonomy" id="1437059"/>
    <lineage>
        <taxon>Bacteria</taxon>
        <taxon>Pseudomonadati</taxon>
        <taxon>Pseudomonadota</taxon>
        <taxon>Alphaproteobacteria</taxon>
        <taxon>Rhodospirillales</taxon>
        <taxon>Rhodospirillaceae</taxon>
        <taxon>Magnetospirillum</taxon>
    </lineage>
</organism>
<protein>
    <submittedName>
        <fullName evidence="1">Uncharacterized protein</fullName>
    </submittedName>
</protein>
<evidence type="ECO:0000313" key="1">
    <source>
        <dbReference type="EMBL" id="OAN54864.1"/>
    </source>
</evidence>
<dbReference type="AlphaFoldDB" id="A0A178MY65"/>
<keyword evidence="2" id="KW-1185">Reference proteome</keyword>
<evidence type="ECO:0000313" key="2">
    <source>
        <dbReference type="Proteomes" id="UP000078543"/>
    </source>
</evidence>
<comment type="caution">
    <text evidence="1">The sequence shown here is derived from an EMBL/GenBank/DDBJ whole genome shotgun (WGS) entry which is preliminary data.</text>
</comment>
<gene>
    <name evidence="1" type="ORF">A6A05_19690</name>
</gene>
<sequence>MVFHEYQLKAAYTIHFHDKKRYSMDGISERKCRASFQAVKSSVEKVKGIPDLQQRSWDGGKERDTFVWRREGQVMLAASFCGDACDNQYSRL</sequence>
<accession>A0A178MY65</accession>
<reference evidence="1 2" key="1">
    <citation type="submission" date="2016-04" db="EMBL/GenBank/DDBJ databases">
        <title>Draft genome sequence of freshwater magnetotactic bacteria Magnetospirillum marisnigri SP-1 and Magnetospirillum moscoviense BB-1.</title>
        <authorList>
            <person name="Koziaeva V."/>
            <person name="Dziuba M.V."/>
            <person name="Ivanov T.M."/>
            <person name="Kuznetsov B."/>
            <person name="Grouzdev D.S."/>
        </authorList>
    </citation>
    <scope>NUCLEOTIDE SEQUENCE [LARGE SCALE GENOMIC DNA]</scope>
    <source>
        <strain evidence="1 2">BB-1</strain>
    </source>
</reference>
<name>A0A178MY65_9PROT</name>
<dbReference type="EMBL" id="LWQU01000107">
    <property type="protein sequence ID" value="OAN54864.1"/>
    <property type="molecule type" value="Genomic_DNA"/>
</dbReference>